<gene>
    <name evidence="3" type="ORF">SAMN02745172_00196</name>
</gene>
<feature type="region of interest" description="Disordered" evidence="1">
    <location>
        <begin position="35"/>
        <end position="66"/>
    </location>
</feature>
<organism evidence="3 4">
    <name type="scientific">Pseudoxanthobacter soli DSM 19599</name>
    <dbReference type="NCBI Taxonomy" id="1123029"/>
    <lineage>
        <taxon>Bacteria</taxon>
        <taxon>Pseudomonadati</taxon>
        <taxon>Pseudomonadota</taxon>
        <taxon>Alphaproteobacteria</taxon>
        <taxon>Hyphomicrobiales</taxon>
        <taxon>Segnochrobactraceae</taxon>
        <taxon>Pseudoxanthobacter</taxon>
    </lineage>
</organism>
<protein>
    <submittedName>
        <fullName evidence="3">Uncharacterized protein</fullName>
    </submittedName>
</protein>
<dbReference type="Proteomes" id="UP000186406">
    <property type="component" value="Unassembled WGS sequence"/>
</dbReference>
<keyword evidence="4" id="KW-1185">Reference proteome</keyword>
<accession>A0A1M7Z5J0</accession>
<evidence type="ECO:0000313" key="3">
    <source>
        <dbReference type="EMBL" id="SHO60151.1"/>
    </source>
</evidence>
<sequence>MISTTSLTRSLTSTAIALLAVAMLSLPASAAGAGAAASQDQATMGTPVHKKKIVHTAHKTPVHKATPMHAASMTAPATMAAPAAASTDAKAALPDDLINVGTPDHPVYEHDANNGAYANYTQKLPSYLQ</sequence>
<proteinExistence type="predicted"/>
<name>A0A1M7Z5J0_9HYPH</name>
<feature type="signal peptide" evidence="2">
    <location>
        <begin position="1"/>
        <end position="30"/>
    </location>
</feature>
<reference evidence="3 4" key="1">
    <citation type="submission" date="2016-12" db="EMBL/GenBank/DDBJ databases">
        <authorList>
            <person name="Song W.-J."/>
            <person name="Kurnit D.M."/>
        </authorList>
    </citation>
    <scope>NUCLEOTIDE SEQUENCE [LARGE SCALE GENOMIC DNA]</scope>
    <source>
        <strain evidence="3 4">DSM 19599</strain>
    </source>
</reference>
<evidence type="ECO:0000313" key="4">
    <source>
        <dbReference type="Proteomes" id="UP000186406"/>
    </source>
</evidence>
<evidence type="ECO:0000256" key="2">
    <source>
        <dbReference type="SAM" id="SignalP"/>
    </source>
</evidence>
<keyword evidence="2" id="KW-0732">Signal</keyword>
<feature type="compositionally biased region" description="Basic residues" evidence="1">
    <location>
        <begin position="48"/>
        <end position="62"/>
    </location>
</feature>
<dbReference type="AlphaFoldDB" id="A0A1M7Z5J0"/>
<evidence type="ECO:0000256" key="1">
    <source>
        <dbReference type="SAM" id="MobiDB-lite"/>
    </source>
</evidence>
<feature type="chain" id="PRO_5012613383" evidence="2">
    <location>
        <begin position="31"/>
        <end position="129"/>
    </location>
</feature>
<dbReference type="RefSeq" id="WP_073625344.1">
    <property type="nucleotide sequence ID" value="NZ_FRXO01000001.1"/>
</dbReference>
<dbReference type="EMBL" id="FRXO01000001">
    <property type="protein sequence ID" value="SHO60151.1"/>
    <property type="molecule type" value="Genomic_DNA"/>
</dbReference>